<gene>
    <name evidence="3" type="ORF">N0F65_003843</name>
</gene>
<dbReference type="PANTHER" id="PTHR33171">
    <property type="entry name" value="LAR_N DOMAIN-CONTAINING PROTEIN"/>
    <property type="match status" value="1"/>
</dbReference>
<dbReference type="Proteomes" id="UP001146120">
    <property type="component" value="Unassembled WGS sequence"/>
</dbReference>
<organism evidence="3 4">
    <name type="scientific">Lagenidium giganteum</name>
    <dbReference type="NCBI Taxonomy" id="4803"/>
    <lineage>
        <taxon>Eukaryota</taxon>
        <taxon>Sar</taxon>
        <taxon>Stramenopiles</taxon>
        <taxon>Oomycota</taxon>
        <taxon>Peronosporomycetes</taxon>
        <taxon>Pythiales</taxon>
        <taxon>Pythiaceae</taxon>
    </lineage>
</organism>
<dbReference type="Pfam" id="PF09861">
    <property type="entry name" value="Lar_N"/>
    <property type="match status" value="1"/>
</dbReference>
<evidence type="ECO:0000313" key="4">
    <source>
        <dbReference type="Proteomes" id="UP001146120"/>
    </source>
</evidence>
<accession>A0AAV2YVH3</accession>
<dbReference type="Gene3D" id="3.90.226.30">
    <property type="match status" value="1"/>
</dbReference>
<feature type="compositionally biased region" description="Low complexity" evidence="1">
    <location>
        <begin position="441"/>
        <end position="464"/>
    </location>
</feature>
<evidence type="ECO:0000256" key="1">
    <source>
        <dbReference type="SAM" id="MobiDB-lite"/>
    </source>
</evidence>
<dbReference type="GO" id="GO:0050043">
    <property type="term" value="F:lactate racemase activity"/>
    <property type="evidence" value="ECO:0007669"/>
    <property type="project" value="InterPro"/>
</dbReference>
<dbReference type="InterPro" id="IPR048068">
    <property type="entry name" value="LarA-like"/>
</dbReference>
<proteinExistence type="predicted"/>
<dbReference type="AlphaFoldDB" id="A0AAV2YVH3"/>
<reference evidence="3" key="2">
    <citation type="journal article" date="2023" name="Microbiol Resour">
        <title>Decontamination and Annotation of the Draft Genome Sequence of the Oomycete Lagenidium giganteum ARSEF 373.</title>
        <authorList>
            <person name="Morgan W.R."/>
            <person name="Tartar A."/>
        </authorList>
    </citation>
    <scope>NUCLEOTIDE SEQUENCE</scope>
    <source>
        <strain evidence="3">ARSEF 373</strain>
    </source>
</reference>
<dbReference type="InterPro" id="IPR018657">
    <property type="entry name" value="LarA-like_N"/>
</dbReference>
<reference evidence="3" key="1">
    <citation type="submission" date="2022-11" db="EMBL/GenBank/DDBJ databases">
        <authorList>
            <person name="Morgan W.R."/>
            <person name="Tartar A."/>
        </authorList>
    </citation>
    <scope>NUCLEOTIDE SEQUENCE</scope>
    <source>
        <strain evidence="3">ARSEF 373</strain>
    </source>
</reference>
<feature type="domain" description="LarA-like N-terminal" evidence="2">
    <location>
        <begin position="46"/>
        <end position="194"/>
    </location>
</feature>
<sequence length="483" mass="53619">MNSAAPDTTMTLWYSEGSADAVITDERLRVIVQDTLRKIEEARGSKFERAAIVPPDFTRYHSKSGIITQYSYEHLQGAVKDILPALGTHAPMSEEEITKMFGSIPKSLFRVHDWRNDVATIGEVPAELIREASDGKVNEPWPAQINNLLWNGNHDLILSVGQVVPHEVMGMANYNKNIFVGTGGAEAINFSHFIGAVYGMERMMGRADNPLRRILNYASRHFLTKLPIVYIQTVIGRKGNGELVMRGVFIGDDEECFMKAAELSLEVNFVLLDQPLDKVVVYLDPEEFKSTWLGNKSIYRTRMAIADNGELIVLAPGVKHFGEDQRIDELIRKYGYRTTPEVLAHLNANRDLMKNLSAAAHLIHGSSEGRFKITYCPGHLSREEVEGVGFAYGDLQEMLKRYPVDKLQDGWNITTENDRYFYISNPALGLWAYRGRFESSSTTSADTTPTASSPTSMAASADASRPCADVGVGGGPFARSSAQ</sequence>
<comment type="caution">
    <text evidence="3">The sequence shown here is derived from an EMBL/GenBank/DDBJ whole genome shotgun (WGS) entry which is preliminary data.</text>
</comment>
<evidence type="ECO:0000313" key="3">
    <source>
        <dbReference type="EMBL" id="DAZ97212.1"/>
    </source>
</evidence>
<protein>
    <recommendedName>
        <fullName evidence="2">LarA-like N-terminal domain-containing protein</fullName>
    </recommendedName>
</protein>
<dbReference type="InterPro" id="IPR043166">
    <property type="entry name" value="LarA-like_C"/>
</dbReference>
<feature type="region of interest" description="Disordered" evidence="1">
    <location>
        <begin position="441"/>
        <end position="467"/>
    </location>
</feature>
<dbReference type="EMBL" id="DAKRPA010000143">
    <property type="protein sequence ID" value="DAZ97212.1"/>
    <property type="molecule type" value="Genomic_DNA"/>
</dbReference>
<evidence type="ECO:0000259" key="2">
    <source>
        <dbReference type="Pfam" id="PF09861"/>
    </source>
</evidence>
<dbReference type="Gene3D" id="3.40.50.11440">
    <property type="match status" value="1"/>
</dbReference>
<name>A0AAV2YVH3_9STRA</name>
<dbReference type="PANTHER" id="PTHR33171:SF17">
    <property type="entry name" value="LARA-LIKE N-TERMINAL DOMAIN-CONTAINING PROTEIN"/>
    <property type="match status" value="1"/>
</dbReference>
<keyword evidence="4" id="KW-1185">Reference proteome</keyword>